<proteinExistence type="inferred from homology"/>
<dbReference type="InterPro" id="IPR001753">
    <property type="entry name" value="Enoyl-CoA_hydra/iso"/>
</dbReference>
<dbReference type="InterPro" id="IPR029045">
    <property type="entry name" value="ClpP/crotonase-like_dom_sf"/>
</dbReference>
<dbReference type="CDD" id="cd06558">
    <property type="entry name" value="crotonase-like"/>
    <property type="match status" value="1"/>
</dbReference>
<dbReference type="InterPro" id="IPR014748">
    <property type="entry name" value="Enoyl-CoA_hydra_C"/>
</dbReference>
<protein>
    <submittedName>
        <fullName evidence="2">Enoyl-CoA hydratase/isomerase family protein</fullName>
    </submittedName>
</protein>
<evidence type="ECO:0000313" key="3">
    <source>
        <dbReference type="Proteomes" id="UP000651050"/>
    </source>
</evidence>
<dbReference type="Proteomes" id="UP000651050">
    <property type="component" value="Unassembled WGS sequence"/>
</dbReference>
<comment type="similarity">
    <text evidence="1">Belongs to the enoyl-CoA hydratase/isomerase family.</text>
</comment>
<gene>
    <name evidence="2" type="ORF">I5803_08450</name>
</gene>
<dbReference type="EMBL" id="JADWYS010000001">
    <property type="protein sequence ID" value="MBG9388047.1"/>
    <property type="molecule type" value="Genomic_DNA"/>
</dbReference>
<evidence type="ECO:0000313" key="2">
    <source>
        <dbReference type="EMBL" id="MBG9388047.1"/>
    </source>
</evidence>
<keyword evidence="3" id="KW-1185">Reference proteome</keyword>
<dbReference type="AlphaFoldDB" id="A0A931H3W7"/>
<dbReference type="PANTHER" id="PTHR43459">
    <property type="entry name" value="ENOYL-COA HYDRATASE"/>
    <property type="match status" value="1"/>
</dbReference>
<accession>A0A931H3W7</accession>
<organism evidence="2 3">
    <name type="scientific">Caenimonas aquaedulcis</name>
    <dbReference type="NCBI Taxonomy" id="2793270"/>
    <lineage>
        <taxon>Bacteria</taxon>
        <taxon>Pseudomonadati</taxon>
        <taxon>Pseudomonadota</taxon>
        <taxon>Betaproteobacteria</taxon>
        <taxon>Burkholderiales</taxon>
        <taxon>Comamonadaceae</taxon>
        <taxon>Caenimonas</taxon>
    </lineage>
</organism>
<dbReference type="RefSeq" id="WP_196985926.1">
    <property type="nucleotide sequence ID" value="NZ_JADWYS010000001.1"/>
</dbReference>
<comment type="caution">
    <text evidence="2">The sequence shown here is derived from an EMBL/GenBank/DDBJ whole genome shotgun (WGS) entry which is preliminary data.</text>
</comment>
<dbReference type="Gene3D" id="1.10.12.10">
    <property type="entry name" value="Lyase 2-enoyl-coa Hydratase, Chain A, domain 2"/>
    <property type="match status" value="1"/>
</dbReference>
<reference evidence="2" key="1">
    <citation type="submission" date="2020-11" db="EMBL/GenBank/DDBJ databases">
        <title>Bacterial whole genome sequence for Caenimonas sp. DR4.4.</title>
        <authorList>
            <person name="Le V."/>
            <person name="Ko S.-R."/>
            <person name="Ahn C.-Y."/>
            <person name="Oh H.-M."/>
        </authorList>
    </citation>
    <scope>NUCLEOTIDE SEQUENCE</scope>
    <source>
        <strain evidence="2">DR4.4</strain>
    </source>
</reference>
<sequence>MGEPVVLVDRPAPHVARLRINRPDKRNAIDYDVRQGFIEALPALLADSSVRALVFGGVQGVFSAGGDVASMEGLDEQGARERFRHIHKLCRLVAGARIPVVSAMEGFSAGAVVGLALLGDHIVAGPGTKILFPFLKLGLAPDWGQLLTLPRRVGLGHARRILSSGDTLGGEEAFRIGLADTLVADAQVMDTAVSRAAAFAQLPADAFARMKRRLNEPAPSLEAEFQREADDQAVLLTGPEFREGFDAFRNKRAADFIALPGAGKP</sequence>
<dbReference type="PANTHER" id="PTHR43459:SF1">
    <property type="entry name" value="EG:BACN32G11.4 PROTEIN"/>
    <property type="match status" value="1"/>
</dbReference>
<dbReference type="Gene3D" id="3.90.226.10">
    <property type="entry name" value="2-enoyl-CoA Hydratase, Chain A, domain 1"/>
    <property type="match status" value="1"/>
</dbReference>
<dbReference type="GO" id="GO:0003824">
    <property type="term" value="F:catalytic activity"/>
    <property type="evidence" value="ECO:0007669"/>
    <property type="project" value="UniProtKB-ARBA"/>
</dbReference>
<name>A0A931H3W7_9BURK</name>
<evidence type="ECO:0000256" key="1">
    <source>
        <dbReference type="ARBA" id="ARBA00005254"/>
    </source>
</evidence>
<dbReference type="Pfam" id="PF00378">
    <property type="entry name" value="ECH_1"/>
    <property type="match status" value="1"/>
</dbReference>
<dbReference type="SUPFAM" id="SSF52096">
    <property type="entry name" value="ClpP/crotonase"/>
    <property type="match status" value="1"/>
</dbReference>